<keyword evidence="3" id="KW-1185">Reference proteome</keyword>
<dbReference type="RefSeq" id="WP_170035161.1">
    <property type="nucleotide sequence ID" value="NZ_JABDTL010000001.1"/>
</dbReference>
<accession>A0A841H749</accession>
<evidence type="ECO:0000313" key="2">
    <source>
        <dbReference type="EMBL" id="MBB6073754.1"/>
    </source>
</evidence>
<feature type="transmembrane region" description="Helical" evidence="1">
    <location>
        <begin position="79"/>
        <end position="102"/>
    </location>
</feature>
<keyword evidence="1" id="KW-0812">Transmembrane</keyword>
<protein>
    <submittedName>
        <fullName evidence="2">Uncharacterized protein</fullName>
    </submittedName>
</protein>
<dbReference type="EMBL" id="JACHIA010000029">
    <property type="protein sequence ID" value="MBB6073754.1"/>
    <property type="molecule type" value="Genomic_DNA"/>
</dbReference>
<comment type="caution">
    <text evidence="2">The sequence shown here is derived from an EMBL/GenBank/DDBJ whole genome shotgun (WGS) entry which is preliminary data.</text>
</comment>
<feature type="transmembrane region" description="Helical" evidence="1">
    <location>
        <begin position="12"/>
        <end position="36"/>
    </location>
</feature>
<evidence type="ECO:0000256" key="1">
    <source>
        <dbReference type="SAM" id="Phobius"/>
    </source>
</evidence>
<keyword evidence="1" id="KW-0472">Membrane</keyword>
<evidence type="ECO:0000313" key="3">
    <source>
        <dbReference type="Proteomes" id="UP000582837"/>
    </source>
</evidence>
<dbReference type="Proteomes" id="UP000582837">
    <property type="component" value="Unassembled WGS sequence"/>
</dbReference>
<name>A0A841H749_9BACT</name>
<proteinExistence type="predicted"/>
<dbReference type="AlphaFoldDB" id="A0A841H749"/>
<keyword evidence="1" id="KW-1133">Transmembrane helix</keyword>
<reference evidence="2 3" key="1">
    <citation type="submission" date="2020-08" db="EMBL/GenBank/DDBJ databases">
        <title>Genomic Encyclopedia of Type Strains, Phase IV (KMG-IV): sequencing the most valuable type-strain genomes for metagenomic binning, comparative biology and taxonomic classification.</title>
        <authorList>
            <person name="Goeker M."/>
        </authorList>
    </citation>
    <scope>NUCLEOTIDE SEQUENCE [LARGE SCALE GENOMIC DNA]</scope>
    <source>
        <strain evidence="2 3">DSM 29007</strain>
    </source>
</reference>
<sequence length="135" mass="15583">MTAEWAETATLTVIIIVIAASFYQYAIIWPIVLRLLRKNRISYLRWDRGTNAAFRFLRMAADEPRPSRRKVYQKLRQRLLLGYALYLAAWVLGATVLVPTIFRSSGDTRSHRADAQREDWTVSPLLKAQTPPHTP</sequence>
<organism evidence="2 3">
    <name type="scientific">Longimicrobium terrae</name>
    <dbReference type="NCBI Taxonomy" id="1639882"/>
    <lineage>
        <taxon>Bacteria</taxon>
        <taxon>Pseudomonadati</taxon>
        <taxon>Gemmatimonadota</taxon>
        <taxon>Longimicrobiia</taxon>
        <taxon>Longimicrobiales</taxon>
        <taxon>Longimicrobiaceae</taxon>
        <taxon>Longimicrobium</taxon>
    </lineage>
</organism>
<gene>
    <name evidence="2" type="ORF">HNQ61_005432</name>
</gene>